<gene>
    <name evidence="2" type="ORF">SJAV_04900</name>
</gene>
<dbReference type="Pfam" id="PF08282">
    <property type="entry name" value="Hydrolase_3"/>
    <property type="match status" value="2"/>
</dbReference>
<sequence length="228" mass="25919">MVLSDFDRTLSSDRESFILREDVAKIVNYFSAKYLFFVVTGRERKYINILARGLSPTGWIIENGGIILIKDKEIKLTDENWYSIREKIIKKLDKEGIPYSVGEVIIYVNSAFENKRKLEEIVEAKVEWNRNDAMIMPHNVSKGNAVLFLKSYLGFKGKTIGIGDSQNDIPLFNVVDLKVAVANALPEIKSMADIVLDKEDGEGVKDFLLRILNGEINIDSLPIKRFSK</sequence>
<accession>A0AAT9GPH7</accession>
<dbReference type="PANTHER" id="PTHR10000:SF8">
    <property type="entry name" value="HAD SUPERFAMILY HYDROLASE-LIKE, TYPE 3"/>
    <property type="match status" value="1"/>
</dbReference>
<dbReference type="NCBIfam" id="TIGR01482">
    <property type="entry name" value="SPP-subfamily"/>
    <property type="match status" value="1"/>
</dbReference>
<dbReference type="EC" id="3.1.3.18" evidence="1"/>
<dbReference type="InterPro" id="IPR006379">
    <property type="entry name" value="HAD-SF_hydro_IIB"/>
</dbReference>
<dbReference type="GO" id="GO:0005829">
    <property type="term" value="C:cytosol"/>
    <property type="evidence" value="ECO:0007669"/>
    <property type="project" value="TreeGrafter"/>
</dbReference>
<protein>
    <recommendedName>
        <fullName evidence="1">Phosphoglycolate phosphatase</fullName>
        <ecNumber evidence="1">3.1.3.18</ecNumber>
    </recommendedName>
</protein>
<dbReference type="NCBIfam" id="TIGR01484">
    <property type="entry name" value="HAD-SF-IIB"/>
    <property type="match status" value="1"/>
</dbReference>
<dbReference type="GeneID" id="92353422"/>
<dbReference type="Gene3D" id="3.40.50.1000">
    <property type="entry name" value="HAD superfamily/HAD-like"/>
    <property type="match status" value="1"/>
</dbReference>
<evidence type="ECO:0000313" key="2">
    <source>
        <dbReference type="EMBL" id="BFH72546.1"/>
    </source>
</evidence>
<dbReference type="KEGG" id="sjv:SJAV_04900"/>
<dbReference type="AlphaFoldDB" id="A0AAT9GPH7"/>
<evidence type="ECO:0000256" key="1">
    <source>
        <dbReference type="NCBIfam" id="TIGR01487"/>
    </source>
</evidence>
<dbReference type="PANTHER" id="PTHR10000">
    <property type="entry name" value="PHOSPHOSERINE PHOSPHATASE"/>
    <property type="match status" value="1"/>
</dbReference>
<dbReference type="NCBIfam" id="TIGR01487">
    <property type="entry name" value="Pglycolate_arch"/>
    <property type="match status" value="1"/>
</dbReference>
<dbReference type="GO" id="GO:0000287">
    <property type="term" value="F:magnesium ion binding"/>
    <property type="evidence" value="ECO:0007669"/>
    <property type="project" value="TreeGrafter"/>
</dbReference>
<dbReference type="GO" id="GO:0008967">
    <property type="term" value="F:phosphoglycolate phosphatase activity"/>
    <property type="evidence" value="ECO:0007669"/>
    <property type="project" value="UniProtKB-UniRule"/>
</dbReference>
<dbReference type="Gene3D" id="3.90.1070.10">
    <property type="match status" value="1"/>
</dbReference>
<proteinExistence type="predicted"/>
<name>A0AAT9GPH7_9CREN</name>
<dbReference type="EMBL" id="AP031322">
    <property type="protein sequence ID" value="BFH72546.1"/>
    <property type="molecule type" value="Genomic_DNA"/>
</dbReference>
<dbReference type="InterPro" id="IPR023214">
    <property type="entry name" value="HAD_sf"/>
</dbReference>
<dbReference type="RefSeq" id="WP_369611586.1">
    <property type="nucleotide sequence ID" value="NZ_AP031322.1"/>
</dbReference>
<reference evidence="2" key="1">
    <citation type="submission" date="2024-03" db="EMBL/GenBank/DDBJ databases">
        <title>Complete genome sequence of Sulfurisphaera javensis strain KD-1.</title>
        <authorList>
            <person name="Sakai H."/>
            <person name="Nur N."/>
            <person name="Suwanto A."/>
            <person name="Kurosawa N."/>
        </authorList>
    </citation>
    <scope>NUCLEOTIDE SEQUENCE</scope>
    <source>
        <strain evidence="2">KD-1</strain>
    </source>
</reference>
<dbReference type="SUPFAM" id="SSF56784">
    <property type="entry name" value="HAD-like"/>
    <property type="match status" value="1"/>
</dbReference>
<organism evidence="2">
    <name type="scientific">Sulfurisphaera javensis</name>
    <dbReference type="NCBI Taxonomy" id="2049879"/>
    <lineage>
        <taxon>Archaea</taxon>
        <taxon>Thermoproteota</taxon>
        <taxon>Thermoprotei</taxon>
        <taxon>Sulfolobales</taxon>
        <taxon>Sulfolobaceae</taxon>
        <taxon>Sulfurisphaera</taxon>
    </lineage>
</organism>
<dbReference type="InterPro" id="IPR036412">
    <property type="entry name" value="HAD-like_sf"/>
</dbReference>